<organism evidence="2">
    <name type="scientific">marine sediment metagenome</name>
    <dbReference type="NCBI Taxonomy" id="412755"/>
    <lineage>
        <taxon>unclassified sequences</taxon>
        <taxon>metagenomes</taxon>
        <taxon>ecological metagenomes</taxon>
    </lineage>
</organism>
<name>X0ZZY0_9ZZZZ</name>
<dbReference type="InterPro" id="IPR036866">
    <property type="entry name" value="RibonucZ/Hydroxyglut_hydro"/>
</dbReference>
<sequence length="102" mass="11770">MVKKVSNGMSEFFGWFPSTVFRNNTCLFAPNFANTCAFDTKEGLVIFDVPIRQFGQKTFDEVRKFTNKPVKYIIYSHGHFDHAFGYGPFIEEIKKKGGRCLK</sequence>
<dbReference type="Pfam" id="PF00753">
    <property type="entry name" value="Lactamase_B"/>
    <property type="match status" value="1"/>
</dbReference>
<evidence type="ECO:0000259" key="1">
    <source>
        <dbReference type="Pfam" id="PF00753"/>
    </source>
</evidence>
<evidence type="ECO:0000313" key="2">
    <source>
        <dbReference type="EMBL" id="GAG75119.1"/>
    </source>
</evidence>
<feature type="domain" description="Metallo-beta-lactamase" evidence="1">
    <location>
        <begin position="61"/>
        <end position="98"/>
    </location>
</feature>
<protein>
    <recommendedName>
        <fullName evidence="1">Metallo-beta-lactamase domain-containing protein</fullName>
    </recommendedName>
</protein>
<gene>
    <name evidence="2" type="ORF">S01H4_30581</name>
</gene>
<proteinExistence type="predicted"/>
<dbReference type="EMBL" id="BART01015799">
    <property type="protein sequence ID" value="GAG75119.1"/>
    <property type="molecule type" value="Genomic_DNA"/>
</dbReference>
<comment type="caution">
    <text evidence="2">The sequence shown here is derived from an EMBL/GenBank/DDBJ whole genome shotgun (WGS) entry which is preliminary data.</text>
</comment>
<dbReference type="Gene3D" id="3.60.15.10">
    <property type="entry name" value="Ribonuclease Z/Hydroxyacylglutathione hydrolase-like"/>
    <property type="match status" value="1"/>
</dbReference>
<accession>X0ZZY0</accession>
<dbReference type="InterPro" id="IPR001279">
    <property type="entry name" value="Metallo-B-lactamas"/>
</dbReference>
<dbReference type="AlphaFoldDB" id="X0ZZY0"/>
<reference evidence="2" key="1">
    <citation type="journal article" date="2014" name="Front. Microbiol.">
        <title>High frequency of phylogenetically diverse reductive dehalogenase-homologous genes in deep subseafloor sedimentary metagenomes.</title>
        <authorList>
            <person name="Kawai M."/>
            <person name="Futagami T."/>
            <person name="Toyoda A."/>
            <person name="Takaki Y."/>
            <person name="Nishi S."/>
            <person name="Hori S."/>
            <person name="Arai W."/>
            <person name="Tsubouchi T."/>
            <person name="Morono Y."/>
            <person name="Uchiyama I."/>
            <person name="Ito T."/>
            <person name="Fujiyama A."/>
            <person name="Inagaki F."/>
            <person name="Takami H."/>
        </authorList>
    </citation>
    <scope>NUCLEOTIDE SEQUENCE</scope>
    <source>
        <strain evidence="2">Expedition CK06-06</strain>
    </source>
</reference>
<dbReference type="SUPFAM" id="SSF56281">
    <property type="entry name" value="Metallo-hydrolase/oxidoreductase"/>
    <property type="match status" value="1"/>
</dbReference>